<evidence type="ECO:0000256" key="1">
    <source>
        <dbReference type="SAM" id="Phobius"/>
    </source>
</evidence>
<comment type="caution">
    <text evidence="2">The sequence shown here is derived from an EMBL/GenBank/DDBJ whole genome shotgun (WGS) entry which is preliminary data.</text>
</comment>
<protein>
    <submittedName>
        <fullName evidence="2">Succinate dehydrogenase</fullName>
    </submittedName>
</protein>
<dbReference type="EMBL" id="VBOR01000128">
    <property type="protein sequence ID" value="TMQ47076.1"/>
    <property type="molecule type" value="Genomic_DNA"/>
</dbReference>
<evidence type="ECO:0000313" key="3">
    <source>
        <dbReference type="Proteomes" id="UP000316292"/>
    </source>
</evidence>
<feature type="transmembrane region" description="Helical" evidence="1">
    <location>
        <begin position="222"/>
        <end position="246"/>
    </location>
</feature>
<dbReference type="AlphaFoldDB" id="A0A538S6Y0"/>
<proteinExistence type="predicted"/>
<gene>
    <name evidence="2" type="ORF">E6K71_10930</name>
</gene>
<dbReference type="Proteomes" id="UP000316292">
    <property type="component" value="Unassembled WGS sequence"/>
</dbReference>
<keyword evidence="1" id="KW-0812">Transmembrane</keyword>
<keyword evidence="1" id="KW-0472">Membrane</keyword>
<feature type="transmembrane region" description="Helical" evidence="1">
    <location>
        <begin position="131"/>
        <end position="148"/>
    </location>
</feature>
<reference evidence="2 3" key="1">
    <citation type="journal article" date="2019" name="Nat. Microbiol.">
        <title>Mediterranean grassland soil C-N compound turnover is dependent on rainfall and depth, and is mediated by genomically divergent microorganisms.</title>
        <authorList>
            <person name="Diamond S."/>
            <person name="Andeer P.F."/>
            <person name="Li Z."/>
            <person name="Crits-Christoph A."/>
            <person name="Burstein D."/>
            <person name="Anantharaman K."/>
            <person name="Lane K.R."/>
            <person name="Thomas B.C."/>
            <person name="Pan C."/>
            <person name="Northen T.R."/>
            <person name="Banfield J.F."/>
        </authorList>
    </citation>
    <scope>NUCLEOTIDE SEQUENCE [LARGE SCALE GENOMIC DNA]</scope>
    <source>
        <strain evidence="2">WS_1</strain>
    </source>
</reference>
<keyword evidence="1" id="KW-1133">Transmembrane helix</keyword>
<feature type="transmembrane region" description="Helical" evidence="1">
    <location>
        <begin position="23"/>
        <end position="47"/>
    </location>
</feature>
<sequence length="252" mass="28484">MAQRAQAAPAATERLGSTDRRDAWWLAPALTALGLTVLGAYSFWAALQNAHYEFGPYLSPLYSPKVVAPWWPLSPALLILIPPVLFRATCYYYRKAYYRAFFLDPPACAVGELHLGKYAGERKFPFVLQNLHRFAFYLAFVWLFFLWHDVWKALWFDGRFGIGLGTLVILASTGTLTLYTFSCHSFRHLAGGGLDCFSCSAAARTRHGLWTKLTVLNGHHMGFAWISFFAVTFADVYVRLLSLGVLHDVRFL</sequence>
<feature type="transmembrane region" description="Helical" evidence="1">
    <location>
        <begin position="160"/>
        <end position="181"/>
    </location>
</feature>
<name>A0A538S6Y0_UNCEI</name>
<evidence type="ECO:0000313" key="2">
    <source>
        <dbReference type="EMBL" id="TMQ47076.1"/>
    </source>
</evidence>
<accession>A0A538S6Y0</accession>
<feature type="transmembrane region" description="Helical" evidence="1">
    <location>
        <begin position="67"/>
        <end position="86"/>
    </location>
</feature>
<organism evidence="2 3">
    <name type="scientific">Eiseniibacteriota bacterium</name>
    <dbReference type="NCBI Taxonomy" id="2212470"/>
    <lineage>
        <taxon>Bacteria</taxon>
        <taxon>Candidatus Eiseniibacteriota</taxon>
    </lineage>
</organism>